<accession>A0A853D1L7</accession>
<dbReference type="Proteomes" id="UP000578352">
    <property type="component" value="Unassembled WGS sequence"/>
</dbReference>
<name>A0A853D1L7_9MICO</name>
<evidence type="ECO:0000313" key="2">
    <source>
        <dbReference type="Proteomes" id="UP000578352"/>
    </source>
</evidence>
<comment type="caution">
    <text evidence="1">The sequence shown here is derived from an EMBL/GenBank/DDBJ whole genome shotgun (WGS) entry which is preliminary data.</text>
</comment>
<organism evidence="1 2">
    <name type="scientific">Leifsonia shinshuensis</name>
    <dbReference type="NCBI Taxonomy" id="150026"/>
    <lineage>
        <taxon>Bacteria</taxon>
        <taxon>Bacillati</taxon>
        <taxon>Actinomycetota</taxon>
        <taxon>Actinomycetes</taxon>
        <taxon>Micrococcales</taxon>
        <taxon>Microbacteriaceae</taxon>
        <taxon>Leifsonia</taxon>
    </lineage>
</organism>
<dbReference type="RefSeq" id="WP_179608061.1">
    <property type="nucleotide sequence ID" value="NZ_BAABEH010000001.1"/>
</dbReference>
<dbReference type="AlphaFoldDB" id="A0A853D1L7"/>
<gene>
    <name evidence="1" type="ORF">HNR13_003658</name>
</gene>
<dbReference type="NCBIfam" id="NF046112">
    <property type="entry name" value="MSMEG_6209_Nter"/>
    <property type="match status" value="1"/>
</dbReference>
<dbReference type="EMBL" id="JACCFL010000001">
    <property type="protein sequence ID" value="NYJ25371.1"/>
    <property type="molecule type" value="Genomic_DNA"/>
</dbReference>
<proteinExistence type="predicted"/>
<sequence length="77" mass="8633">MSDEAPTPAAPTDEEVAIDHAVDRLAERFPQVPRDRIVDLVHQRHIDYTGAPVRDFIPVLIEHDVKRELAAEVTPLA</sequence>
<dbReference type="Gene3D" id="1.10.8.1060">
    <property type="entry name" value="Corynebacterium glutamicum thioredoxin-dependent arsenate reductase, N-terminal domain"/>
    <property type="match status" value="1"/>
</dbReference>
<reference evidence="1 2" key="1">
    <citation type="submission" date="2020-07" db="EMBL/GenBank/DDBJ databases">
        <title>Sequencing the genomes of 1000 actinobacteria strains.</title>
        <authorList>
            <person name="Klenk H.-P."/>
        </authorList>
    </citation>
    <scope>NUCLEOTIDE SEQUENCE [LARGE SCALE GENOMIC DNA]</scope>
    <source>
        <strain evidence="1 2">DSM 15165</strain>
    </source>
</reference>
<evidence type="ECO:0000313" key="1">
    <source>
        <dbReference type="EMBL" id="NYJ25371.1"/>
    </source>
</evidence>
<evidence type="ECO:0008006" key="3">
    <source>
        <dbReference type="Google" id="ProtNLM"/>
    </source>
</evidence>
<protein>
    <recommendedName>
        <fullName evidence="3">DUF3562 domain-containing protein</fullName>
    </recommendedName>
</protein>